<sequence length="69" mass="7979">MIELTGLDGKKFILNDEHIEKMESVPDSVITLVNGRKYLVKESLDTIVQKIVLYKRNIYTVNIQEASKR</sequence>
<dbReference type="Proteomes" id="UP001500339">
    <property type="component" value="Unassembled WGS sequence"/>
</dbReference>
<name>A0ABP3U8T1_9CLOT</name>
<evidence type="ECO:0000313" key="1">
    <source>
        <dbReference type="EMBL" id="GAA0724135.1"/>
    </source>
</evidence>
<keyword evidence="2" id="KW-1185">Reference proteome</keyword>
<dbReference type="PANTHER" id="PTHR39185">
    <property type="entry name" value="SWARMING MOTILITY PROTEIN SWRD"/>
    <property type="match status" value="1"/>
</dbReference>
<gene>
    <name evidence="1" type="ORF">GCM10008905_17630</name>
</gene>
<organism evidence="1 2">
    <name type="scientific">Clostridium malenominatum</name>
    <dbReference type="NCBI Taxonomy" id="1539"/>
    <lineage>
        <taxon>Bacteria</taxon>
        <taxon>Bacillati</taxon>
        <taxon>Bacillota</taxon>
        <taxon>Clostridia</taxon>
        <taxon>Eubacteriales</taxon>
        <taxon>Clostridiaceae</taxon>
        <taxon>Clostridium</taxon>
    </lineage>
</organism>
<dbReference type="InterPro" id="IPR009384">
    <property type="entry name" value="SwrD-like"/>
</dbReference>
<dbReference type="Pfam" id="PF06289">
    <property type="entry name" value="FlbD"/>
    <property type="match status" value="1"/>
</dbReference>
<keyword evidence="1" id="KW-0966">Cell projection</keyword>
<comment type="caution">
    <text evidence="1">The sequence shown here is derived from an EMBL/GenBank/DDBJ whole genome shotgun (WGS) entry which is preliminary data.</text>
</comment>
<keyword evidence="1" id="KW-0282">Flagellum</keyword>
<accession>A0ABP3U8T1</accession>
<evidence type="ECO:0000313" key="2">
    <source>
        <dbReference type="Proteomes" id="UP001500339"/>
    </source>
</evidence>
<keyword evidence="1" id="KW-0969">Cilium</keyword>
<dbReference type="PANTHER" id="PTHR39185:SF1">
    <property type="entry name" value="SWARMING MOTILITY PROTEIN SWRD"/>
    <property type="match status" value="1"/>
</dbReference>
<dbReference type="RefSeq" id="WP_343768911.1">
    <property type="nucleotide sequence ID" value="NZ_BAAACF010000001.1"/>
</dbReference>
<dbReference type="EMBL" id="BAAACF010000001">
    <property type="protein sequence ID" value="GAA0724135.1"/>
    <property type="molecule type" value="Genomic_DNA"/>
</dbReference>
<proteinExistence type="predicted"/>
<protein>
    <submittedName>
        <fullName evidence="1">Flagellar FlbD family protein</fullName>
    </submittedName>
</protein>
<reference evidence="2" key="1">
    <citation type="journal article" date="2019" name="Int. J. Syst. Evol. Microbiol.">
        <title>The Global Catalogue of Microorganisms (GCM) 10K type strain sequencing project: providing services to taxonomists for standard genome sequencing and annotation.</title>
        <authorList>
            <consortium name="The Broad Institute Genomics Platform"/>
            <consortium name="The Broad Institute Genome Sequencing Center for Infectious Disease"/>
            <person name="Wu L."/>
            <person name="Ma J."/>
        </authorList>
    </citation>
    <scope>NUCLEOTIDE SEQUENCE [LARGE SCALE GENOMIC DNA]</scope>
    <source>
        <strain evidence="2">JCM 1405</strain>
    </source>
</reference>